<dbReference type="NCBIfam" id="TIGR03853">
    <property type="entry name" value="matur_matur"/>
    <property type="match status" value="1"/>
</dbReference>
<gene>
    <name evidence="1" type="ORF">HMPREF9135_0703</name>
</gene>
<comment type="caution">
    <text evidence="1">The sequence shown here is derived from an EMBL/GenBank/DDBJ whole genome shotgun (WGS) entry which is preliminary data.</text>
</comment>
<keyword evidence="2" id="KW-1185">Reference proteome</keyword>
<sequence>MTHGHDVLHMMEGQTYATKESLVEAIISRFGAEERFRTCHAEGMTAAELVDFLEARGKFMPAGDNAFTADMSKMCNH</sequence>
<proteinExistence type="predicted"/>
<evidence type="ECO:0000313" key="2">
    <source>
        <dbReference type="Proteomes" id="UP000016648"/>
    </source>
</evidence>
<dbReference type="AlphaFoldDB" id="U2QJD0"/>
<protein>
    <submittedName>
        <fullName evidence="1">Putative metal-binding protein</fullName>
    </submittedName>
</protein>
<evidence type="ECO:0000313" key="1">
    <source>
        <dbReference type="EMBL" id="ERK38917.1"/>
    </source>
</evidence>
<organism evidence="1 2">
    <name type="scientific">Segatella baroniae F0067</name>
    <dbReference type="NCBI Taxonomy" id="1115809"/>
    <lineage>
        <taxon>Bacteria</taxon>
        <taxon>Pseudomonadati</taxon>
        <taxon>Bacteroidota</taxon>
        <taxon>Bacteroidia</taxon>
        <taxon>Bacteroidales</taxon>
        <taxon>Prevotellaceae</taxon>
        <taxon>Segatella</taxon>
    </lineage>
</organism>
<name>U2QJD0_9BACT</name>
<dbReference type="Pfam" id="PF10678">
    <property type="entry name" value="DUF2492"/>
    <property type="match status" value="1"/>
</dbReference>
<accession>U2QJD0</accession>
<reference evidence="1 2" key="1">
    <citation type="submission" date="2013-08" db="EMBL/GenBank/DDBJ databases">
        <authorList>
            <person name="Durkin A.S."/>
            <person name="Haft D.R."/>
            <person name="McCorrison J."/>
            <person name="Torralba M."/>
            <person name="Gillis M."/>
            <person name="Haft D.H."/>
            <person name="Methe B."/>
            <person name="Sutton G."/>
            <person name="Nelson K.E."/>
        </authorList>
    </citation>
    <scope>NUCLEOTIDE SEQUENCE [LARGE SCALE GENOMIC DNA]</scope>
    <source>
        <strain evidence="1 2">F0067</strain>
    </source>
</reference>
<dbReference type="Proteomes" id="UP000016648">
    <property type="component" value="Unassembled WGS sequence"/>
</dbReference>
<dbReference type="EMBL" id="AWEY01000032">
    <property type="protein sequence ID" value="ERK38917.1"/>
    <property type="molecule type" value="Genomic_DNA"/>
</dbReference>
<dbReference type="RefSeq" id="WP_021590052.1">
    <property type="nucleotide sequence ID" value="NZ_AWEY01000032.1"/>
</dbReference>
<dbReference type="PATRIC" id="fig|1115809.3.peg.1711"/>
<dbReference type="InterPro" id="IPR019620">
    <property type="entry name" value="Metal-bd_prot_put"/>
</dbReference>